<dbReference type="NCBIfam" id="NF033233">
    <property type="entry name" value="twin_helix"/>
    <property type="match status" value="1"/>
</dbReference>
<evidence type="ECO:0000313" key="2">
    <source>
        <dbReference type="EMBL" id="KTD18331.1"/>
    </source>
</evidence>
<keyword evidence="3" id="KW-1185">Reference proteome</keyword>
<keyword evidence="1" id="KW-0812">Transmembrane</keyword>
<dbReference type="Pfam" id="PF11137">
    <property type="entry name" value="DUF2909"/>
    <property type="match status" value="1"/>
</dbReference>
<feature type="transmembrane region" description="Helical" evidence="1">
    <location>
        <begin position="39"/>
        <end position="62"/>
    </location>
</feature>
<dbReference type="InterPro" id="IPR021313">
    <property type="entry name" value="DUF2909"/>
</dbReference>
<evidence type="ECO:0000256" key="1">
    <source>
        <dbReference type="SAM" id="Phobius"/>
    </source>
</evidence>
<keyword evidence="1" id="KW-0472">Membrane</keyword>
<keyword evidence="1" id="KW-1133">Transmembrane helix</keyword>
<dbReference type="AlphaFoldDB" id="A0A0W0VE17"/>
<evidence type="ECO:0008006" key="4">
    <source>
        <dbReference type="Google" id="ProtNLM"/>
    </source>
</evidence>
<name>A0A0W0VE17_9GAMM</name>
<comment type="caution">
    <text evidence="2">The sequence shown here is derived from an EMBL/GenBank/DDBJ whole genome shotgun (WGS) entry which is preliminary data.</text>
</comment>
<reference evidence="2 3" key="1">
    <citation type="submission" date="2015-11" db="EMBL/GenBank/DDBJ databases">
        <title>Genomic analysis of 38 Legionella species identifies large and diverse effector repertoires.</title>
        <authorList>
            <person name="Burstein D."/>
            <person name="Amaro F."/>
            <person name="Zusman T."/>
            <person name="Lifshitz Z."/>
            <person name="Cohen O."/>
            <person name="Gilbert J.A."/>
            <person name="Pupko T."/>
            <person name="Shuman H.A."/>
            <person name="Segal G."/>
        </authorList>
    </citation>
    <scope>NUCLEOTIDE SEQUENCE [LARGE SCALE GENOMIC DNA]</scope>
    <source>
        <strain evidence="2 3">BL-540</strain>
    </source>
</reference>
<dbReference type="EMBL" id="LNYJ01000011">
    <property type="protein sequence ID" value="KTD18331.1"/>
    <property type="molecule type" value="Genomic_DNA"/>
</dbReference>
<proteinExistence type="predicted"/>
<dbReference type="STRING" id="456.Ljor_2637"/>
<sequence length="67" mass="7563">MFTKAIILIVMLIILIALGSSLIFLVRDEGKTKRTVKALTWRIGLSLLLFLFLFLAFSMGWITPHAV</sequence>
<protein>
    <recommendedName>
        <fullName evidence="4">Twin transmembrane helix small protein</fullName>
    </recommendedName>
</protein>
<gene>
    <name evidence="2" type="ORF">Ljor_2637</name>
</gene>
<accession>A0A0W0VE17</accession>
<feature type="transmembrane region" description="Helical" evidence="1">
    <location>
        <begin position="6"/>
        <end position="27"/>
    </location>
</feature>
<organism evidence="2 3">
    <name type="scientific">Legionella jordanis</name>
    <dbReference type="NCBI Taxonomy" id="456"/>
    <lineage>
        <taxon>Bacteria</taxon>
        <taxon>Pseudomonadati</taxon>
        <taxon>Pseudomonadota</taxon>
        <taxon>Gammaproteobacteria</taxon>
        <taxon>Legionellales</taxon>
        <taxon>Legionellaceae</taxon>
        <taxon>Legionella</taxon>
    </lineage>
</organism>
<dbReference type="PATRIC" id="fig|456.5.peg.2829"/>
<dbReference type="RefSeq" id="WP_058472000.1">
    <property type="nucleotide sequence ID" value="NZ_CAAAIC010000006.1"/>
</dbReference>
<evidence type="ECO:0000313" key="3">
    <source>
        <dbReference type="Proteomes" id="UP000055035"/>
    </source>
</evidence>
<dbReference type="Proteomes" id="UP000055035">
    <property type="component" value="Unassembled WGS sequence"/>
</dbReference>